<dbReference type="NCBIfam" id="NF037962">
    <property type="entry name" value="arsenic_eff"/>
    <property type="match status" value="1"/>
</dbReference>
<feature type="transmembrane region" description="Helical" evidence="2">
    <location>
        <begin position="204"/>
        <end position="234"/>
    </location>
</feature>
<reference evidence="3" key="1">
    <citation type="journal article" date="2021" name="PeerJ">
        <title>Extensive microbial diversity within the chicken gut microbiome revealed by metagenomics and culture.</title>
        <authorList>
            <person name="Gilroy R."/>
            <person name="Ravi A."/>
            <person name="Getino M."/>
            <person name="Pursley I."/>
            <person name="Horton D.L."/>
            <person name="Alikhan N.F."/>
            <person name="Baker D."/>
            <person name="Gharbi K."/>
            <person name="Hall N."/>
            <person name="Watson M."/>
            <person name="Adriaenssens E.M."/>
            <person name="Foster-Nyarko E."/>
            <person name="Jarju S."/>
            <person name="Secka A."/>
            <person name="Antonio M."/>
            <person name="Oren A."/>
            <person name="Chaudhuri R.R."/>
            <person name="La Ragione R."/>
            <person name="Hildebrand F."/>
            <person name="Pallen M.J."/>
        </authorList>
    </citation>
    <scope>NUCLEOTIDE SEQUENCE</scope>
    <source>
        <strain evidence="3">CHK33-5263</strain>
    </source>
</reference>
<feature type="compositionally biased region" description="Basic and acidic residues" evidence="1">
    <location>
        <begin position="148"/>
        <end position="184"/>
    </location>
</feature>
<keyword evidence="2" id="KW-1133">Transmembrane helix</keyword>
<evidence type="ECO:0000313" key="4">
    <source>
        <dbReference type="Proteomes" id="UP000824044"/>
    </source>
</evidence>
<comment type="caution">
    <text evidence="3">The sequence shown here is derived from an EMBL/GenBank/DDBJ whole genome shotgun (WGS) entry which is preliminary data.</text>
</comment>
<dbReference type="AlphaFoldDB" id="A0A9D2IVG5"/>
<gene>
    <name evidence="3" type="ORF">H9812_00555</name>
</gene>
<feature type="region of interest" description="Disordered" evidence="1">
    <location>
        <begin position="141"/>
        <end position="184"/>
    </location>
</feature>
<feature type="transmembrane region" description="Helical" evidence="2">
    <location>
        <begin position="49"/>
        <end position="67"/>
    </location>
</feature>
<accession>A0A9D2IVG5</accession>
<feature type="transmembrane region" description="Helical" evidence="2">
    <location>
        <begin position="74"/>
        <end position="97"/>
    </location>
</feature>
<feature type="transmembrane region" description="Helical" evidence="2">
    <location>
        <begin position="278"/>
        <end position="299"/>
    </location>
</feature>
<feature type="transmembrane region" description="Helical" evidence="2">
    <location>
        <begin position="12"/>
        <end position="29"/>
    </location>
</feature>
<proteinExistence type="predicted"/>
<evidence type="ECO:0000256" key="1">
    <source>
        <dbReference type="SAM" id="MobiDB-lite"/>
    </source>
</evidence>
<evidence type="ECO:0000313" key="3">
    <source>
        <dbReference type="EMBL" id="HIZ23957.1"/>
    </source>
</evidence>
<feature type="transmembrane region" description="Helical" evidence="2">
    <location>
        <begin position="311"/>
        <end position="335"/>
    </location>
</feature>
<evidence type="ECO:0000256" key="2">
    <source>
        <dbReference type="SAM" id="Phobius"/>
    </source>
</evidence>
<reference evidence="3" key="2">
    <citation type="submission" date="2021-04" db="EMBL/GenBank/DDBJ databases">
        <authorList>
            <person name="Gilroy R."/>
        </authorList>
    </citation>
    <scope>NUCLEOTIDE SEQUENCE</scope>
    <source>
        <strain evidence="3">CHK33-5263</strain>
    </source>
</reference>
<dbReference type="Pfam" id="PF11449">
    <property type="entry name" value="ArsP_2"/>
    <property type="match status" value="2"/>
</dbReference>
<name>A0A9D2IVG5_9FIRM</name>
<keyword evidence="2" id="KW-0812">Transmembrane</keyword>
<dbReference type="Proteomes" id="UP000824044">
    <property type="component" value="Unassembled WGS sequence"/>
</dbReference>
<organism evidence="3 4">
    <name type="scientific">Candidatus Gallimonas intestinigallinarum</name>
    <dbReference type="NCBI Taxonomy" id="2838604"/>
    <lineage>
        <taxon>Bacteria</taxon>
        <taxon>Bacillati</taxon>
        <taxon>Bacillota</taxon>
        <taxon>Clostridia</taxon>
        <taxon>Candidatus Gallimonas</taxon>
    </lineage>
</organism>
<dbReference type="InterPro" id="IPR021552">
    <property type="entry name" value="ArsP_2"/>
</dbReference>
<sequence>MWDAILEALLDTLKLLPFLLLLYILIELMEHNTRIGRASGALSGKVGPLVGGATGLIPMCGFSVMAAKLYERKYVTLGTLLAVFITTSDEAFLVLLLSEMPWAEKAVSILAMCGIKLVLGAAVGYLADLIVKRRKGDAANPLPLPETAHGHENAHAHPENEDHAHDAHDHAHDHEHDHDHDHEHGEGEFVACEHKHGKWSALSLYLFSPLLHALQVAAFILLVNVVFNLLFLWVGEETVIEFLQGSGYWYQPLICSVLGLVPNCASSVILAEVYAMGGISFGSCLAGLIVNTGLGYLVLFRNLRAWKRTLAIVAFMLVLGIALGYAVNAIELCLLR</sequence>
<feature type="transmembrane region" description="Helical" evidence="2">
    <location>
        <begin position="249"/>
        <end position="271"/>
    </location>
</feature>
<dbReference type="EMBL" id="DXBS01000013">
    <property type="protein sequence ID" value="HIZ23957.1"/>
    <property type="molecule type" value="Genomic_DNA"/>
</dbReference>
<keyword evidence="2" id="KW-0472">Membrane</keyword>
<feature type="transmembrane region" description="Helical" evidence="2">
    <location>
        <begin position="109"/>
        <end position="127"/>
    </location>
</feature>
<protein>
    <submittedName>
        <fullName evidence="3">Arsenic efflux protein</fullName>
    </submittedName>
</protein>